<evidence type="ECO:0000256" key="1">
    <source>
        <dbReference type="ARBA" id="ARBA00022475"/>
    </source>
</evidence>
<feature type="signal peptide" evidence="6">
    <location>
        <begin position="1"/>
        <end position="26"/>
    </location>
</feature>
<keyword evidence="2 6" id="KW-0732">Signal</keyword>
<protein>
    <submittedName>
        <fullName evidence="7">Extracellular solute-binding protein</fullName>
    </submittedName>
</protein>
<keyword evidence="4" id="KW-0564">Palmitate</keyword>
<sequence length="515" mass="57709">MKQTVKRQARTVPLVLSVSMLVPALAACSGGDSDDTNNRRTLRIGMMYGSADNESYVRQQYTDMYELAHPNLDFEFVNAIDYSDMQYSSREEQMKFNAQDPIEKLKAIMTGPNPVDVIMLDTGTMGKLVEENLLKPLDSLIKEDKVDLDAYLPNVLDSLREQGNGQLYGLSPTFSSSALFYNKKLFQKAGVNPPTDGMTWDDVYNLAERMKSGSGKDAIFGLALNDWSSGLDYYNVTNIAAPLKLRMFDEKAENMTVDTDQWEAVWKRPIELYKNHAIPGPEDLQPEQPQDGSYRYNQFDNRPFFTNRVAMMIGSYGMTNDLKTYNDNVGKMKGKEAIDWDVVTYPVQSQAPDMSGSMYLDQLTAINAAAANPDDAWEFIKFINGKESAKFKARSTYELSTLKEFAQPKEGQSFHIEAFYQLKPLNVSSSDSDQKLYREMPNLNLISSLAQPSFQKALSGKLSVREALAEWQKNGNELLPKIKADPTGNLDISAYMDYGDGMSSPRAMVMQAAGG</sequence>
<feature type="chain" id="PRO_5030888289" evidence="6">
    <location>
        <begin position="27"/>
        <end position="515"/>
    </location>
</feature>
<reference evidence="7 8" key="1">
    <citation type="submission" date="2020-08" db="EMBL/GenBank/DDBJ databases">
        <title>Cohnella phylogeny.</title>
        <authorList>
            <person name="Dunlap C."/>
        </authorList>
    </citation>
    <scope>NUCLEOTIDE SEQUENCE [LARGE SCALE GENOMIC DNA]</scope>
    <source>
        <strain evidence="7 8">CBP 2801</strain>
    </source>
</reference>
<name>A0A7X0SGR5_9BACL</name>
<proteinExistence type="predicted"/>
<dbReference type="InterPro" id="IPR006059">
    <property type="entry name" value="SBP"/>
</dbReference>
<evidence type="ECO:0000256" key="2">
    <source>
        <dbReference type="ARBA" id="ARBA00022729"/>
    </source>
</evidence>
<dbReference type="PANTHER" id="PTHR43649:SF33">
    <property type="entry name" value="POLYGALACTURONAN_RHAMNOGALACTURONAN-BINDING PROTEIN YTCQ"/>
    <property type="match status" value="1"/>
</dbReference>
<dbReference type="PROSITE" id="PS51257">
    <property type="entry name" value="PROKAR_LIPOPROTEIN"/>
    <property type="match status" value="1"/>
</dbReference>
<dbReference type="Gene3D" id="3.40.190.10">
    <property type="entry name" value="Periplasmic binding protein-like II"/>
    <property type="match status" value="1"/>
</dbReference>
<dbReference type="SUPFAM" id="SSF53850">
    <property type="entry name" value="Periplasmic binding protein-like II"/>
    <property type="match status" value="1"/>
</dbReference>
<dbReference type="Proteomes" id="UP000564644">
    <property type="component" value="Unassembled WGS sequence"/>
</dbReference>
<evidence type="ECO:0000256" key="3">
    <source>
        <dbReference type="ARBA" id="ARBA00023136"/>
    </source>
</evidence>
<keyword evidence="8" id="KW-1185">Reference proteome</keyword>
<evidence type="ECO:0000256" key="6">
    <source>
        <dbReference type="SAM" id="SignalP"/>
    </source>
</evidence>
<dbReference type="Pfam" id="PF01547">
    <property type="entry name" value="SBP_bac_1"/>
    <property type="match status" value="1"/>
</dbReference>
<dbReference type="AlphaFoldDB" id="A0A7X0SGR5"/>
<dbReference type="RefSeq" id="WP_185127257.1">
    <property type="nucleotide sequence ID" value="NZ_JACJVO010000002.1"/>
</dbReference>
<accession>A0A7X0SGR5</accession>
<keyword evidence="5" id="KW-0449">Lipoprotein</keyword>
<keyword evidence="1" id="KW-1003">Cell membrane</keyword>
<comment type="caution">
    <text evidence="7">The sequence shown here is derived from an EMBL/GenBank/DDBJ whole genome shotgun (WGS) entry which is preliminary data.</text>
</comment>
<evidence type="ECO:0000256" key="5">
    <source>
        <dbReference type="ARBA" id="ARBA00023288"/>
    </source>
</evidence>
<evidence type="ECO:0000313" key="7">
    <source>
        <dbReference type="EMBL" id="MBB6729581.1"/>
    </source>
</evidence>
<keyword evidence="3" id="KW-0472">Membrane</keyword>
<dbReference type="InterPro" id="IPR050490">
    <property type="entry name" value="Bact_solute-bd_prot1"/>
</dbReference>
<dbReference type="PANTHER" id="PTHR43649">
    <property type="entry name" value="ARABINOSE-BINDING PROTEIN-RELATED"/>
    <property type="match status" value="1"/>
</dbReference>
<dbReference type="EMBL" id="JACJVO010000002">
    <property type="protein sequence ID" value="MBB6729581.1"/>
    <property type="molecule type" value="Genomic_DNA"/>
</dbReference>
<gene>
    <name evidence="7" type="ORF">H7C18_01570</name>
</gene>
<evidence type="ECO:0000313" key="8">
    <source>
        <dbReference type="Proteomes" id="UP000564644"/>
    </source>
</evidence>
<evidence type="ECO:0000256" key="4">
    <source>
        <dbReference type="ARBA" id="ARBA00023139"/>
    </source>
</evidence>
<organism evidence="7 8">
    <name type="scientific">Cohnella zeiphila</name>
    <dbReference type="NCBI Taxonomy" id="2761120"/>
    <lineage>
        <taxon>Bacteria</taxon>
        <taxon>Bacillati</taxon>
        <taxon>Bacillota</taxon>
        <taxon>Bacilli</taxon>
        <taxon>Bacillales</taxon>
        <taxon>Paenibacillaceae</taxon>
        <taxon>Cohnella</taxon>
    </lineage>
</organism>